<comment type="function">
    <text evidence="6">Catalyzes the condensation of carbamoyl phosphate and aspartate to form carbamoyl aspartate and inorganic phosphate, the committed step in the de novo pyrimidine nucleotide biosynthesis pathway.</text>
</comment>
<dbReference type="PRINTS" id="PR00101">
    <property type="entry name" value="ATCASE"/>
</dbReference>
<evidence type="ECO:0000313" key="10">
    <source>
        <dbReference type="EMBL" id="SVB46569.1"/>
    </source>
</evidence>
<dbReference type="InterPro" id="IPR006130">
    <property type="entry name" value="Asp/Orn_carbamoylTrfase"/>
</dbReference>
<comment type="catalytic activity">
    <reaction evidence="7">
        <text>carbamoyl phosphate + L-aspartate = N-carbamoyl-L-aspartate + phosphate + H(+)</text>
        <dbReference type="Rhea" id="RHEA:20013"/>
        <dbReference type="ChEBI" id="CHEBI:15378"/>
        <dbReference type="ChEBI" id="CHEBI:29991"/>
        <dbReference type="ChEBI" id="CHEBI:32814"/>
        <dbReference type="ChEBI" id="CHEBI:43474"/>
        <dbReference type="ChEBI" id="CHEBI:58228"/>
        <dbReference type="EC" id="2.1.3.2"/>
    </reaction>
</comment>
<sequence>METASNQSFGQKHVLDLDSFTRQEITHVLDNTVAMEQVLDREIRKVPALRGKTVVTLFYESSTRTRVSFEQAAKILSADVINVSSSGSSAKKGESLYNTALTIQAMQADIIVIRHPHSGAPHFLARQLKSKIINAGDGTHAHPTQSLLDLYTMRKNIGAIEGKKIVIVGDILYSRVARSNLWGLTKMGARVVICGPQTLIPNDFLNGHRTEEGHPFAGVEVQTDLDTALKDADVIMTLRLQLERQRAGHLPSLREYSQTYGINARRLAIAKEGALVMHPGPMNEGVEIETDIAHGAQSVIEEQVKSGVAVRMSLLYSMAVGQNLEI</sequence>
<dbReference type="Pfam" id="PF02729">
    <property type="entry name" value="OTCace_N"/>
    <property type="match status" value="1"/>
</dbReference>
<dbReference type="InterPro" id="IPR006132">
    <property type="entry name" value="Asp/Orn_carbamoyltranf_P-bd"/>
</dbReference>
<proteinExistence type="inferred from homology"/>
<accession>A0A382E867</accession>
<dbReference type="InterPro" id="IPR002082">
    <property type="entry name" value="Asp_carbamoyltransf"/>
</dbReference>
<reference evidence="10" key="1">
    <citation type="submission" date="2018-05" db="EMBL/GenBank/DDBJ databases">
        <authorList>
            <person name="Lanie J.A."/>
            <person name="Ng W.-L."/>
            <person name="Kazmierczak K.M."/>
            <person name="Andrzejewski T.M."/>
            <person name="Davidsen T.M."/>
            <person name="Wayne K.J."/>
            <person name="Tettelin H."/>
            <person name="Glass J.I."/>
            <person name="Rusch D."/>
            <person name="Podicherti R."/>
            <person name="Tsui H.-C.T."/>
            <person name="Winkler M.E."/>
        </authorList>
    </citation>
    <scope>NUCLEOTIDE SEQUENCE</scope>
</reference>
<dbReference type="NCBIfam" id="NF002032">
    <property type="entry name" value="PRK00856.1"/>
    <property type="match status" value="1"/>
</dbReference>
<dbReference type="AlphaFoldDB" id="A0A382E867"/>
<evidence type="ECO:0000256" key="5">
    <source>
        <dbReference type="ARBA" id="ARBA00022975"/>
    </source>
</evidence>
<dbReference type="FunFam" id="3.40.50.1370:FF:000007">
    <property type="entry name" value="Aspartate carbamoyltransferase"/>
    <property type="match status" value="1"/>
</dbReference>
<dbReference type="GO" id="GO:0004070">
    <property type="term" value="F:aspartate carbamoyltransferase activity"/>
    <property type="evidence" value="ECO:0007669"/>
    <property type="project" value="UniProtKB-EC"/>
</dbReference>
<evidence type="ECO:0000256" key="2">
    <source>
        <dbReference type="ARBA" id="ARBA00008896"/>
    </source>
</evidence>
<dbReference type="HAMAP" id="MF_00001">
    <property type="entry name" value="Asp_carb_tr"/>
    <property type="match status" value="1"/>
</dbReference>
<keyword evidence="5" id="KW-0665">Pyrimidine biosynthesis</keyword>
<name>A0A382E867_9ZZZZ</name>
<dbReference type="GO" id="GO:0044205">
    <property type="term" value="P:'de novo' UMP biosynthetic process"/>
    <property type="evidence" value="ECO:0007669"/>
    <property type="project" value="UniProtKB-UniPathway"/>
</dbReference>
<dbReference type="PRINTS" id="PR00100">
    <property type="entry name" value="AOTCASE"/>
</dbReference>
<dbReference type="NCBIfam" id="TIGR00670">
    <property type="entry name" value="asp_carb_tr"/>
    <property type="match status" value="1"/>
</dbReference>
<dbReference type="GO" id="GO:0006207">
    <property type="term" value="P:'de novo' pyrimidine nucleobase biosynthetic process"/>
    <property type="evidence" value="ECO:0007669"/>
    <property type="project" value="InterPro"/>
</dbReference>
<dbReference type="EC" id="2.1.3.2" evidence="3"/>
<dbReference type="Gene3D" id="3.40.50.1370">
    <property type="entry name" value="Aspartate/ornithine carbamoyltransferase"/>
    <property type="match status" value="2"/>
</dbReference>
<feature type="domain" description="Aspartate/ornithine carbamoyltransferase Asp/Orn-binding" evidence="8">
    <location>
        <begin position="161"/>
        <end position="317"/>
    </location>
</feature>
<evidence type="ECO:0000256" key="3">
    <source>
        <dbReference type="ARBA" id="ARBA00013008"/>
    </source>
</evidence>
<comment type="similarity">
    <text evidence="2">Belongs to the aspartate/ornithine carbamoyltransferase superfamily. ATCase family.</text>
</comment>
<evidence type="ECO:0000256" key="7">
    <source>
        <dbReference type="ARBA" id="ARBA00048859"/>
    </source>
</evidence>
<protein>
    <recommendedName>
        <fullName evidence="3">aspartate carbamoyltransferase</fullName>
        <ecNumber evidence="3">2.1.3.2</ecNumber>
    </recommendedName>
</protein>
<dbReference type="EMBL" id="UINC01043069">
    <property type="protein sequence ID" value="SVB46569.1"/>
    <property type="molecule type" value="Genomic_DNA"/>
</dbReference>
<dbReference type="GO" id="GO:0006520">
    <property type="term" value="P:amino acid metabolic process"/>
    <property type="evidence" value="ECO:0007669"/>
    <property type="project" value="InterPro"/>
</dbReference>
<dbReference type="PANTHER" id="PTHR45753:SF6">
    <property type="entry name" value="ASPARTATE CARBAMOYLTRANSFERASE"/>
    <property type="match status" value="1"/>
</dbReference>
<dbReference type="GO" id="GO:0016597">
    <property type="term" value="F:amino acid binding"/>
    <property type="evidence" value="ECO:0007669"/>
    <property type="project" value="InterPro"/>
</dbReference>
<dbReference type="InterPro" id="IPR006131">
    <property type="entry name" value="Asp_carbamoyltransf_Asp/Orn-bd"/>
</dbReference>
<dbReference type="GO" id="GO:0005829">
    <property type="term" value="C:cytosol"/>
    <property type="evidence" value="ECO:0007669"/>
    <property type="project" value="TreeGrafter"/>
</dbReference>
<dbReference type="PROSITE" id="PS00097">
    <property type="entry name" value="CARBAMOYLTRANSFERASE"/>
    <property type="match status" value="1"/>
</dbReference>
<evidence type="ECO:0000259" key="8">
    <source>
        <dbReference type="Pfam" id="PF00185"/>
    </source>
</evidence>
<evidence type="ECO:0000259" key="9">
    <source>
        <dbReference type="Pfam" id="PF02729"/>
    </source>
</evidence>
<evidence type="ECO:0000256" key="6">
    <source>
        <dbReference type="ARBA" id="ARBA00043884"/>
    </source>
</evidence>
<dbReference type="UniPathway" id="UPA00070">
    <property type="reaction ID" value="UER00116"/>
</dbReference>
<dbReference type="PANTHER" id="PTHR45753">
    <property type="entry name" value="ORNITHINE CARBAMOYLTRANSFERASE, MITOCHONDRIAL"/>
    <property type="match status" value="1"/>
</dbReference>
<evidence type="ECO:0000256" key="4">
    <source>
        <dbReference type="ARBA" id="ARBA00022679"/>
    </source>
</evidence>
<gene>
    <name evidence="10" type="ORF">METZ01_LOCUS199423</name>
</gene>
<comment type="pathway">
    <text evidence="1">Pyrimidine metabolism; UMP biosynthesis via de novo pathway; (S)-dihydroorotate from bicarbonate: step 2/3.</text>
</comment>
<feature type="domain" description="Aspartate/ornithine carbamoyltransferase carbamoyl-P binding" evidence="9">
    <location>
        <begin position="12"/>
        <end position="154"/>
    </location>
</feature>
<dbReference type="InterPro" id="IPR036901">
    <property type="entry name" value="Asp/Orn_carbamoylTrfase_sf"/>
</dbReference>
<dbReference type="SUPFAM" id="SSF53671">
    <property type="entry name" value="Aspartate/ornithine carbamoyltransferase"/>
    <property type="match status" value="1"/>
</dbReference>
<organism evidence="10">
    <name type="scientific">marine metagenome</name>
    <dbReference type="NCBI Taxonomy" id="408172"/>
    <lineage>
        <taxon>unclassified sequences</taxon>
        <taxon>metagenomes</taxon>
        <taxon>ecological metagenomes</taxon>
    </lineage>
</organism>
<keyword evidence="4" id="KW-0808">Transferase</keyword>
<dbReference type="Pfam" id="PF00185">
    <property type="entry name" value="OTCace"/>
    <property type="match status" value="1"/>
</dbReference>
<evidence type="ECO:0000256" key="1">
    <source>
        <dbReference type="ARBA" id="ARBA00004852"/>
    </source>
</evidence>